<proteinExistence type="predicted"/>
<protein>
    <submittedName>
        <fullName evidence="7">Uncharacterized protein</fullName>
    </submittedName>
</protein>
<accession>A0ABP1DDX8</accession>
<evidence type="ECO:0000256" key="1">
    <source>
        <dbReference type="ARBA" id="ARBA00004173"/>
    </source>
</evidence>
<evidence type="ECO:0000256" key="6">
    <source>
        <dbReference type="ARBA" id="ARBA00023128"/>
    </source>
</evidence>
<keyword evidence="6" id="KW-0496">Mitochondrion</keyword>
<evidence type="ECO:0000256" key="3">
    <source>
        <dbReference type="ARBA" id="ARBA00004514"/>
    </source>
</evidence>
<gene>
    <name evidence="7" type="ORF">GFSPODELE1_LOCUS5174</name>
</gene>
<name>A0ABP1DDX8_9APHY</name>
<dbReference type="Gene3D" id="1.25.10.10">
    <property type="entry name" value="Leucine-rich Repeat Variant"/>
    <property type="match status" value="1"/>
</dbReference>
<evidence type="ECO:0000313" key="8">
    <source>
        <dbReference type="Proteomes" id="UP001497453"/>
    </source>
</evidence>
<dbReference type="Proteomes" id="UP001497453">
    <property type="component" value="Chromosome 3"/>
</dbReference>
<dbReference type="PANTHER" id="PTHR10957">
    <property type="entry name" value="RAP1 GTPASE-GDP DISSOCIATION STIMULATOR 1"/>
    <property type="match status" value="1"/>
</dbReference>
<dbReference type="EMBL" id="OZ037946">
    <property type="protein sequence ID" value="CAL1704859.1"/>
    <property type="molecule type" value="Genomic_DNA"/>
</dbReference>
<evidence type="ECO:0000256" key="2">
    <source>
        <dbReference type="ARBA" id="ARBA00004240"/>
    </source>
</evidence>
<sequence>MSGPSTSKNASKLGDLLAQLPLNQPGQWKEIEFTAQSLANDLRVKDVEQQTALGLTLLPQTLTSLLKGATDGAPIPEEDRKNAVYEILRVGANLCMDHDENRGALLEANFPQTIVSILEGYAEPIDPANTSPLPLSVPDLRIVKTAVGVLLNLSVGFEPVQTRLISLEAALTILKLSIAIYPPGSWLHETHQPSEELNDPETALILESWSLRSGLASWALRAISELREDEEEQSRHLPPRQFFTIDALPYLVRPLQAFIPPYPSLPPLFANPSSRRNLVQTDFEVLEEACGLLESLALDVEDVRLSLARGHAVPAEHGGVTCLTDMLTFVDRGDYPPYWSSSSSSSSTSSSPDPEHAAKEKAFDICKAAVIKAIVEVAGEEKNTDVLWDDSEAAEGKPGGEFVQKMVQWIRTHKTLSETNRDDLIICATISLGNLVRRETHAAAIVNPPISLGPDLASLLAPKIDIKVKHGVLGLLKHLAQSPANRPILGKAGIIQRLASSGVWSDKADMVEIVQVSAIGVAKHLCSNNVENSFALVLPESSQPPESTALQQTLVLVRRSDSIAVKSEGTRVLVNAIKSLWSPDALSSKDPTFVQKRKDAINVVANQVCAAALAQLIGRSKKYPLLINEGVVALSLLSTHANGGQIVLDALMNPLPSEVNARGGPPPVSAGGPLAGNSVEASPVVGPRRALDMIVSVLRAPPVLIQGVTVHTADIPVEVRANTCALVGHLGRKGVVPEDRAKDVEILKESTRELLEIAAKERTHAGSAAKRALEAWGPLDG</sequence>
<dbReference type="InterPro" id="IPR040144">
    <property type="entry name" value="RAP1GDS1"/>
</dbReference>
<keyword evidence="5" id="KW-0256">Endoplasmic reticulum</keyword>
<dbReference type="SUPFAM" id="SSF48371">
    <property type="entry name" value="ARM repeat"/>
    <property type="match status" value="1"/>
</dbReference>
<dbReference type="InterPro" id="IPR000225">
    <property type="entry name" value="Armadillo"/>
</dbReference>
<evidence type="ECO:0000256" key="5">
    <source>
        <dbReference type="ARBA" id="ARBA00022824"/>
    </source>
</evidence>
<evidence type="ECO:0000313" key="7">
    <source>
        <dbReference type="EMBL" id="CAL1704859.1"/>
    </source>
</evidence>
<comment type="subcellular location">
    <subcellularLocation>
        <location evidence="3">Cytoplasm</location>
        <location evidence="3">Cytosol</location>
    </subcellularLocation>
    <subcellularLocation>
        <location evidence="2">Endoplasmic reticulum</location>
    </subcellularLocation>
    <subcellularLocation>
        <location evidence="1">Mitochondrion</location>
    </subcellularLocation>
</comment>
<dbReference type="InterPro" id="IPR016024">
    <property type="entry name" value="ARM-type_fold"/>
</dbReference>
<evidence type="ECO:0000256" key="4">
    <source>
        <dbReference type="ARBA" id="ARBA00022490"/>
    </source>
</evidence>
<dbReference type="SMART" id="SM00185">
    <property type="entry name" value="ARM"/>
    <property type="match status" value="2"/>
</dbReference>
<keyword evidence="8" id="KW-1185">Reference proteome</keyword>
<reference evidence="8" key="1">
    <citation type="submission" date="2024-04" db="EMBL/GenBank/DDBJ databases">
        <authorList>
            <person name="Shaw F."/>
            <person name="Minotto A."/>
        </authorList>
    </citation>
    <scope>NUCLEOTIDE SEQUENCE [LARGE SCALE GENOMIC DNA]</scope>
</reference>
<organism evidence="7 8">
    <name type="scientific">Somion occarium</name>
    <dbReference type="NCBI Taxonomy" id="3059160"/>
    <lineage>
        <taxon>Eukaryota</taxon>
        <taxon>Fungi</taxon>
        <taxon>Dikarya</taxon>
        <taxon>Basidiomycota</taxon>
        <taxon>Agaricomycotina</taxon>
        <taxon>Agaricomycetes</taxon>
        <taxon>Polyporales</taxon>
        <taxon>Cerrenaceae</taxon>
        <taxon>Somion</taxon>
    </lineage>
</organism>
<dbReference type="InterPro" id="IPR011989">
    <property type="entry name" value="ARM-like"/>
</dbReference>
<keyword evidence="4" id="KW-0963">Cytoplasm</keyword>